<dbReference type="PANTHER" id="PTHR43058:SF1">
    <property type="entry name" value="DUF427 DOMAIN-CONTAINING PROTEIN"/>
    <property type="match status" value="1"/>
</dbReference>
<gene>
    <name evidence="2" type="ORF">LRS13_06825</name>
</gene>
<protein>
    <submittedName>
        <fullName evidence="2">DUF427 domain-containing protein</fullName>
    </submittedName>
</protein>
<dbReference type="Pfam" id="PF04248">
    <property type="entry name" value="NTP_transf_9"/>
    <property type="match status" value="1"/>
</dbReference>
<feature type="domain" description="DUF427" evidence="1">
    <location>
        <begin position="22"/>
        <end position="114"/>
    </location>
</feature>
<dbReference type="Proteomes" id="UP001058860">
    <property type="component" value="Chromosome"/>
</dbReference>
<dbReference type="Gene3D" id="2.170.150.40">
    <property type="entry name" value="Domain of unknown function (DUF427)"/>
    <property type="match status" value="1"/>
</dbReference>
<evidence type="ECO:0000313" key="3">
    <source>
        <dbReference type="Proteomes" id="UP001058860"/>
    </source>
</evidence>
<organism evidence="2 3">
    <name type="scientific">Svornostia abyssi</name>
    <dbReference type="NCBI Taxonomy" id="2898438"/>
    <lineage>
        <taxon>Bacteria</taxon>
        <taxon>Bacillati</taxon>
        <taxon>Actinomycetota</taxon>
        <taxon>Thermoleophilia</taxon>
        <taxon>Solirubrobacterales</taxon>
        <taxon>Baekduiaceae</taxon>
        <taxon>Svornostia</taxon>
    </lineage>
</organism>
<proteinExistence type="predicted"/>
<evidence type="ECO:0000313" key="2">
    <source>
        <dbReference type="EMBL" id="UUY05228.1"/>
    </source>
</evidence>
<dbReference type="RefSeq" id="WP_353865687.1">
    <property type="nucleotide sequence ID" value="NZ_CP088295.1"/>
</dbReference>
<dbReference type="InterPro" id="IPR038694">
    <property type="entry name" value="DUF427_sf"/>
</dbReference>
<dbReference type="EMBL" id="CP088295">
    <property type="protein sequence ID" value="UUY05228.1"/>
    <property type="molecule type" value="Genomic_DNA"/>
</dbReference>
<name>A0ABY5PKN2_9ACTN</name>
<evidence type="ECO:0000259" key="1">
    <source>
        <dbReference type="Pfam" id="PF04248"/>
    </source>
</evidence>
<dbReference type="InterPro" id="IPR007361">
    <property type="entry name" value="DUF427"/>
</dbReference>
<sequence length="156" mass="17100">MPESVWDYPRPPAVEPCARRARVEFGGSVIADSDAALRVLETSHPPGIYLPPRDVDATRLHEVLAYSTFCEFKGVATYFDLVAEDGRTSSLAAWTYRAPTAAYAALRDHVAFYPGRVDGCWLGDERITPQEGDFYGGWITADVTGPFKGGPGTRGW</sequence>
<dbReference type="PANTHER" id="PTHR43058">
    <property type="entry name" value="SLR0655 PROTEIN"/>
    <property type="match status" value="1"/>
</dbReference>
<reference evidence="3" key="1">
    <citation type="submission" date="2021-11" db="EMBL/GenBank/DDBJ databases">
        <title>Cultivation dependent microbiological survey of springs from the worlds oldest radium mine currently devoted to the extraction of radon-saturated water.</title>
        <authorList>
            <person name="Kapinusova G."/>
            <person name="Smrhova T."/>
            <person name="Strejcek M."/>
            <person name="Suman J."/>
            <person name="Jani K."/>
            <person name="Pajer P."/>
            <person name="Uhlik O."/>
        </authorList>
    </citation>
    <scope>NUCLEOTIDE SEQUENCE [LARGE SCALE GENOMIC DNA]</scope>
    <source>
        <strain evidence="3">J379</strain>
    </source>
</reference>
<accession>A0ABY5PKN2</accession>
<keyword evidence="3" id="KW-1185">Reference proteome</keyword>